<dbReference type="Proteomes" id="UP000028924">
    <property type="component" value="Unassembled WGS sequence"/>
</dbReference>
<keyword evidence="3" id="KW-1185">Reference proteome</keyword>
<feature type="region of interest" description="Disordered" evidence="1">
    <location>
        <begin position="254"/>
        <end position="283"/>
    </location>
</feature>
<reference evidence="2 3" key="1">
    <citation type="journal article" date="2014" name="BMC Genomics">
        <title>Oil accumulation mechanisms of the oleaginous microalga Chlorella protothecoides revealed through its genome, transcriptomes, and proteomes.</title>
        <authorList>
            <person name="Gao C."/>
            <person name="Wang Y."/>
            <person name="Shen Y."/>
            <person name="Yan D."/>
            <person name="He X."/>
            <person name="Dai J."/>
            <person name="Wu Q."/>
        </authorList>
    </citation>
    <scope>NUCLEOTIDE SEQUENCE [LARGE SCALE GENOMIC DNA]</scope>
    <source>
        <strain evidence="2 3">0710</strain>
    </source>
</reference>
<protein>
    <submittedName>
        <fullName evidence="2">Uncharacterized protein</fullName>
    </submittedName>
</protein>
<accession>A0A087SGP4</accession>
<dbReference type="OrthoDB" id="534610at2759"/>
<dbReference type="GeneID" id="23613168"/>
<dbReference type="STRING" id="3075.A0A087SGP4"/>
<organism evidence="2 3">
    <name type="scientific">Auxenochlorella protothecoides</name>
    <name type="common">Green microalga</name>
    <name type="synonym">Chlorella protothecoides</name>
    <dbReference type="NCBI Taxonomy" id="3075"/>
    <lineage>
        <taxon>Eukaryota</taxon>
        <taxon>Viridiplantae</taxon>
        <taxon>Chlorophyta</taxon>
        <taxon>core chlorophytes</taxon>
        <taxon>Trebouxiophyceae</taxon>
        <taxon>Chlorellales</taxon>
        <taxon>Chlorellaceae</taxon>
        <taxon>Auxenochlorella</taxon>
    </lineage>
</organism>
<gene>
    <name evidence="2" type="ORF">F751_1777</name>
</gene>
<evidence type="ECO:0000256" key="1">
    <source>
        <dbReference type="SAM" id="MobiDB-lite"/>
    </source>
</evidence>
<name>A0A087SGP4_AUXPR</name>
<dbReference type="PANTHER" id="PTHR35100">
    <property type="entry name" value="FOLD PROTEIN"/>
    <property type="match status" value="1"/>
</dbReference>
<proteinExistence type="predicted"/>
<dbReference type="AlphaFoldDB" id="A0A087SGP4"/>
<sequence>MALALEAPGFLHSPARELQQRLTSLWAPSPQESMAELRREALSGREVLVQRVAAAAVGVGGMLRPRGEAGNDDLLAERLVNVATSLPFLGLGLHMHRSRHSAEAKQYAAAIMAVGVVATAYHASSGRLRSVLRKADYWTITVAGAALSKAVHRDRRWARRAIGTSMLAVPFFPFHLSAAHTLATQAEFARCARHSAPVRRAFRLHAATASAAIAAFALEDRLAERGVRGAHAVWHVLSCASVATLGALVEHKEGLRRGEGSPHDSVASLDRLGGGSPKGKALD</sequence>
<evidence type="ECO:0000313" key="2">
    <source>
        <dbReference type="EMBL" id="KFM24898.1"/>
    </source>
</evidence>
<dbReference type="RefSeq" id="XP_011397786.1">
    <property type="nucleotide sequence ID" value="XM_011399484.1"/>
</dbReference>
<dbReference type="KEGG" id="apro:F751_1777"/>
<dbReference type="EMBL" id="KL662111">
    <property type="protein sequence ID" value="KFM24898.1"/>
    <property type="molecule type" value="Genomic_DNA"/>
</dbReference>
<evidence type="ECO:0000313" key="3">
    <source>
        <dbReference type="Proteomes" id="UP000028924"/>
    </source>
</evidence>
<dbReference type="PANTHER" id="PTHR35100:SF1">
    <property type="entry name" value="F15H11.13 PROTEIN"/>
    <property type="match status" value="1"/>
</dbReference>